<protein>
    <submittedName>
        <fullName evidence="1">Uncharacterized protein</fullName>
    </submittedName>
</protein>
<geneLocation type="plasmid" evidence="1">
    <name>pHma11p1</name>
</geneLocation>
<dbReference type="EMBL" id="JXLG01000016">
    <property type="protein sequence ID" value="KJY59718.1"/>
    <property type="molecule type" value="Genomic_DNA"/>
</dbReference>
<sequence>MVVYSNPNCTKYMSVKNLHSCIAIEAREYFLNVFSKLGFHFSSQDSFISDLIELIESLPSATRKGVASKLRSSYYSLESYSDDEFIESLENLSFREIGKIIDYLDETLDSKRWYSWVVSGRSQGDVSYVWIYSESGLSSLGIDPKEKFEDNEDLPFLGENWQEEFSQVLYGTCVTIRECDRFGTEMGNTKMVYGYSIDGDDLLPLNGTKNVRLDNYMKKRYGMESLLNSFY</sequence>
<dbReference type="AlphaFoldDB" id="A0A0F4LN34"/>
<organism evidence="1 2">
    <name type="scientific">Lactobacillus apis</name>
    <dbReference type="NCBI Taxonomy" id="303541"/>
    <lineage>
        <taxon>Bacteria</taxon>
        <taxon>Bacillati</taxon>
        <taxon>Bacillota</taxon>
        <taxon>Bacilli</taxon>
        <taxon>Lactobacillales</taxon>
        <taxon>Lactobacillaceae</taxon>
        <taxon>Lactobacillus</taxon>
    </lineage>
</organism>
<dbReference type="HOGENOM" id="CLU_1198516_0_0_9"/>
<dbReference type="Proteomes" id="UP000033682">
    <property type="component" value="Plasmid pHma11p1"/>
</dbReference>
<comment type="caution">
    <text evidence="1">The sequence shown here is derived from an EMBL/GenBank/DDBJ whole genome shotgun (WGS) entry which is preliminary data.</text>
</comment>
<evidence type="ECO:0000313" key="1">
    <source>
        <dbReference type="EMBL" id="KJY59718.1"/>
    </source>
</evidence>
<evidence type="ECO:0000313" key="2">
    <source>
        <dbReference type="Proteomes" id="UP000033682"/>
    </source>
</evidence>
<proteinExistence type="predicted"/>
<gene>
    <name evidence="1" type="ORF">JF72_15590</name>
</gene>
<keyword evidence="2" id="KW-1185">Reference proteome</keyword>
<dbReference type="PATRIC" id="fig|303541.3.peg.133"/>
<accession>A0A0F4LN34</accession>
<reference evidence="1 2" key="1">
    <citation type="submission" date="2015-01" db="EMBL/GenBank/DDBJ databases">
        <title>Comparative genomics of the lactic acid bacteria isolated from the honey bee gut.</title>
        <authorList>
            <person name="Ellegaard K.M."/>
            <person name="Tamarit D."/>
            <person name="Javelind E."/>
            <person name="Olofsson T."/>
            <person name="Andersson S.G."/>
            <person name="Vasquez A."/>
        </authorList>
    </citation>
    <scope>NUCLEOTIDE SEQUENCE [LARGE SCALE GENOMIC DNA]</scope>
    <source>
        <strain evidence="1 2">Hma11</strain>
        <plasmid evidence="1">pHma11p1</plasmid>
    </source>
</reference>
<keyword evidence="1" id="KW-0614">Plasmid</keyword>
<name>A0A0F4LN34_9LACO</name>